<protein>
    <recommendedName>
        <fullName evidence="1">FHA domain-containing protein</fullName>
    </recommendedName>
</protein>
<keyword evidence="3" id="KW-1185">Reference proteome</keyword>
<dbReference type="EMBL" id="BPMK01000015">
    <property type="protein sequence ID" value="GIZ53208.1"/>
    <property type="molecule type" value="Genomic_DNA"/>
</dbReference>
<dbReference type="InterPro" id="IPR008984">
    <property type="entry name" value="SMAD_FHA_dom_sf"/>
</dbReference>
<dbReference type="Gene3D" id="2.60.200.20">
    <property type="match status" value="1"/>
</dbReference>
<sequence length="191" mass="20505">MGKITLLLQGSPPREIPLDKPRISIGRRSRNDIRIDDQAVSGEHAILLRVGDDAVLEDLDSTNGTRVNGQPVKKHFLQDGDVVEVASHRFVYHASPLEPALPPAVPVLEVASGNNAGRRTLLNKAITVIGGIGEPGLLILRRGRDYVLVSEPGSRGVIINGGAMPPEGWRLGHGDRIQLTGADLHFLHPAS</sequence>
<dbReference type="CDD" id="cd00060">
    <property type="entry name" value="FHA"/>
    <property type="match status" value="1"/>
</dbReference>
<dbReference type="InterPro" id="IPR000253">
    <property type="entry name" value="FHA_dom"/>
</dbReference>
<dbReference type="SMART" id="SM00240">
    <property type="entry name" value="FHA"/>
    <property type="match status" value="1"/>
</dbReference>
<evidence type="ECO:0000259" key="1">
    <source>
        <dbReference type="PROSITE" id="PS50006"/>
    </source>
</evidence>
<feature type="domain" description="FHA" evidence="1">
    <location>
        <begin position="23"/>
        <end position="72"/>
    </location>
</feature>
<dbReference type="Proteomes" id="UP000887222">
    <property type="component" value="Unassembled WGS sequence"/>
</dbReference>
<gene>
    <name evidence="2" type="ORF">NCCP691_32220</name>
</gene>
<dbReference type="InterPro" id="IPR050923">
    <property type="entry name" value="Cell_Proc_Reg/RNA_Proc"/>
</dbReference>
<comment type="caution">
    <text evidence="2">The sequence shown here is derived from an EMBL/GenBank/DDBJ whole genome shotgun (WGS) entry which is preliminary data.</text>
</comment>
<evidence type="ECO:0000313" key="2">
    <source>
        <dbReference type="EMBL" id="GIZ53208.1"/>
    </source>
</evidence>
<dbReference type="Pfam" id="PF00498">
    <property type="entry name" value="FHA"/>
    <property type="match status" value="1"/>
</dbReference>
<reference evidence="2 3" key="1">
    <citation type="journal article" date="2022" name="Int. J. Syst. Evol. Microbiol.">
        <title>Noviherbaspirillum aridicola sp. nov., isolated from an arid soil in Pakistan.</title>
        <authorList>
            <person name="Khan I.U."/>
            <person name="Saqib M."/>
            <person name="Amin A."/>
            <person name="Hussain F."/>
            <person name="Li L."/>
            <person name="Liu Y.H."/>
            <person name="Fang B.Z."/>
            <person name="Ahmed I."/>
            <person name="Li W.J."/>
        </authorList>
    </citation>
    <scope>NUCLEOTIDE SEQUENCE [LARGE SCALE GENOMIC DNA]</scope>
    <source>
        <strain evidence="2 3">NCCP-691</strain>
    </source>
</reference>
<organism evidence="2 3">
    <name type="scientific">Noviherbaspirillum aridicola</name>
    <dbReference type="NCBI Taxonomy" id="2849687"/>
    <lineage>
        <taxon>Bacteria</taxon>
        <taxon>Pseudomonadati</taxon>
        <taxon>Pseudomonadota</taxon>
        <taxon>Betaproteobacteria</taxon>
        <taxon>Burkholderiales</taxon>
        <taxon>Oxalobacteraceae</taxon>
        <taxon>Noviherbaspirillum</taxon>
    </lineage>
</organism>
<dbReference type="PANTHER" id="PTHR23308">
    <property type="entry name" value="NUCLEAR INHIBITOR OF PROTEIN PHOSPHATASE-1"/>
    <property type="match status" value="1"/>
</dbReference>
<dbReference type="SUPFAM" id="SSF49879">
    <property type="entry name" value="SMAD/FHA domain"/>
    <property type="match status" value="2"/>
</dbReference>
<proteinExistence type="predicted"/>
<evidence type="ECO:0000313" key="3">
    <source>
        <dbReference type="Proteomes" id="UP000887222"/>
    </source>
</evidence>
<dbReference type="PROSITE" id="PS50006">
    <property type="entry name" value="FHA_DOMAIN"/>
    <property type="match status" value="1"/>
</dbReference>
<name>A0ABQ4Q7P8_9BURK</name>
<dbReference type="RefSeq" id="WP_220809633.1">
    <property type="nucleotide sequence ID" value="NZ_BPMK01000015.1"/>
</dbReference>
<accession>A0ABQ4Q7P8</accession>